<accession>A0A4V3GYC6</accession>
<dbReference type="Proteomes" id="UP000295832">
    <property type="component" value="Unassembled WGS sequence"/>
</dbReference>
<evidence type="ECO:0000313" key="2">
    <source>
        <dbReference type="Proteomes" id="UP000295832"/>
    </source>
</evidence>
<name>A0A4V3GYC6_9FIRM</name>
<organism evidence="1 2">
    <name type="scientific">Orenia marismortui</name>
    <dbReference type="NCBI Taxonomy" id="46469"/>
    <lineage>
        <taxon>Bacteria</taxon>
        <taxon>Bacillati</taxon>
        <taxon>Bacillota</taxon>
        <taxon>Clostridia</taxon>
        <taxon>Halanaerobiales</taxon>
        <taxon>Halobacteroidaceae</taxon>
        <taxon>Orenia</taxon>
    </lineage>
</organism>
<comment type="caution">
    <text evidence="1">The sequence shown here is derived from an EMBL/GenBank/DDBJ whole genome shotgun (WGS) entry which is preliminary data.</text>
</comment>
<reference evidence="1 2" key="1">
    <citation type="submission" date="2019-03" db="EMBL/GenBank/DDBJ databases">
        <title>Subsurface microbial communities from deep shales in Ohio and West Virginia, USA.</title>
        <authorList>
            <person name="Wrighton K."/>
        </authorList>
    </citation>
    <scope>NUCLEOTIDE SEQUENCE [LARGE SCALE GENOMIC DNA]</scope>
    <source>
        <strain evidence="1 2">MSL 6dP</strain>
    </source>
</reference>
<evidence type="ECO:0000313" key="1">
    <source>
        <dbReference type="EMBL" id="TDX51666.1"/>
    </source>
</evidence>
<sequence length="115" mass="13225">MICYPLYQSGEIINLNIKRLIDNPVQVIKAELEESKEIIELSNRLKQNNIKIEHSTLVKLAQATGEAQNKIEVLKLIKEELVKEDVDYNKLLKEIESLGVNISKDDLIKLKKLNK</sequence>
<proteinExistence type="predicted"/>
<keyword evidence="2" id="KW-1185">Reference proteome</keyword>
<gene>
    <name evidence="1" type="ORF">C7959_11162</name>
</gene>
<dbReference type="AlphaFoldDB" id="A0A4V3GYC6"/>
<dbReference type="EMBL" id="SOEG01000011">
    <property type="protein sequence ID" value="TDX51666.1"/>
    <property type="molecule type" value="Genomic_DNA"/>
</dbReference>
<protein>
    <submittedName>
        <fullName evidence="1">Uncharacterized protein</fullName>
    </submittedName>
</protein>